<organism evidence="2 3">
    <name type="scientific">Solanum tuberosum</name>
    <name type="common">Potato</name>
    <dbReference type="NCBI Taxonomy" id="4113"/>
    <lineage>
        <taxon>Eukaryota</taxon>
        <taxon>Viridiplantae</taxon>
        <taxon>Streptophyta</taxon>
        <taxon>Embryophyta</taxon>
        <taxon>Tracheophyta</taxon>
        <taxon>Spermatophyta</taxon>
        <taxon>Magnoliopsida</taxon>
        <taxon>eudicotyledons</taxon>
        <taxon>Gunneridae</taxon>
        <taxon>Pentapetalae</taxon>
        <taxon>asterids</taxon>
        <taxon>lamiids</taxon>
        <taxon>Solanales</taxon>
        <taxon>Solanaceae</taxon>
        <taxon>Solanoideae</taxon>
        <taxon>Solaneae</taxon>
        <taxon>Solanum</taxon>
    </lineage>
</organism>
<name>M1DE34_SOLTU</name>
<evidence type="ECO:0000313" key="3">
    <source>
        <dbReference type="Proteomes" id="UP000011115"/>
    </source>
</evidence>
<keyword evidence="3" id="KW-1185">Reference proteome</keyword>
<dbReference type="Gramene" id="PGSC0003DMT400087564">
    <property type="protein sequence ID" value="PGSC0003DMT400087564"/>
    <property type="gene ID" value="PGSC0003DMG400037135"/>
</dbReference>
<protein>
    <recommendedName>
        <fullName evidence="4">Integrase core domain containing protein</fullName>
    </recommendedName>
</protein>
<evidence type="ECO:0000313" key="2">
    <source>
        <dbReference type="EnsemblPlants" id="PGSC0003DMT400087564"/>
    </source>
</evidence>
<dbReference type="AlphaFoldDB" id="M1DE34"/>
<feature type="region of interest" description="Disordered" evidence="1">
    <location>
        <begin position="170"/>
        <end position="193"/>
    </location>
</feature>
<accession>M1DE34</accession>
<dbReference type="HOGENOM" id="CLU_1411027_0_0_1"/>
<sequence length="193" mass="21958">MMKDMEASTHDPYEMMWRRVPVSYDVIAEASTHDLKGPTTLILTLVARFIVDQGVKIWMTKEQIEKDQERDQNMAKMITQMDLLSKHVTGSGSKAVNAVGVSGVNPDDADFEALYNEKESFLENQGGSFRLNYPRPGGNQGLNREREEAMNAREQDKDITRQKRVKKLKKLKKSNPGDFHDHSANHRVVLQLA</sequence>
<proteinExistence type="predicted"/>
<dbReference type="EnsemblPlants" id="PGSC0003DMT400087564">
    <property type="protein sequence ID" value="PGSC0003DMT400087564"/>
    <property type="gene ID" value="PGSC0003DMG400037135"/>
</dbReference>
<reference evidence="2" key="2">
    <citation type="submission" date="2015-06" db="UniProtKB">
        <authorList>
            <consortium name="EnsemblPlants"/>
        </authorList>
    </citation>
    <scope>IDENTIFICATION</scope>
    <source>
        <strain evidence="2">DM1-3 516 R44</strain>
    </source>
</reference>
<dbReference type="PaxDb" id="4113-PGSC0003DMT400087564"/>
<evidence type="ECO:0008006" key="4">
    <source>
        <dbReference type="Google" id="ProtNLM"/>
    </source>
</evidence>
<reference evidence="3" key="1">
    <citation type="journal article" date="2011" name="Nature">
        <title>Genome sequence and analysis of the tuber crop potato.</title>
        <authorList>
            <consortium name="The Potato Genome Sequencing Consortium"/>
        </authorList>
    </citation>
    <scope>NUCLEOTIDE SEQUENCE [LARGE SCALE GENOMIC DNA]</scope>
    <source>
        <strain evidence="3">cv. DM1-3 516 R44</strain>
    </source>
</reference>
<evidence type="ECO:0000256" key="1">
    <source>
        <dbReference type="SAM" id="MobiDB-lite"/>
    </source>
</evidence>
<dbReference type="InParanoid" id="M1DE34"/>
<dbReference type="Proteomes" id="UP000011115">
    <property type="component" value="Unassembled WGS sequence"/>
</dbReference>